<dbReference type="InterPro" id="IPR016169">
    <property type="entry name" value="FAD-bd_PCMH_sub2"/>
</dbReference>
<feature type="domain" description="FAD-binding PCMH-type" evidence="4">
    <location>
        <begin position="1"/>
        <end position="177"/>
    </location>
</feature>
<accession>A0A382EK88</accession>
<evidence type="ECO:0000313" key="5">
    <source>
        <dbReference type="EMBL" id="SVB50829.1"/>
    </source>
</evidence>
<dbReference type="GO" id="GO:0071949">
    <property type="term" value="F:FAD binding"/>
    <property type="evidence" value="ECO:0007669"/>
    <property type="project" value="InterPro"/>
</dbReference>
<dbReference type="PANTHER" id="PTHR42659">
    <property type="entry name" value="XANTHINE DEHYDROGENASE SUBUNIT C-RELATED"/>
    <property type="match status" value="1"/>
</dbReference>
<evidence type="ECO:0000259" key="4">
    <source>
        <dbReference type="PROSITE" id="PS51387"/>
    </source>
</evidence>
<name>A0A382EK88_9ZZZZ</name>
<evidence type="ECO:0000256" key="1">
    <source>
        <dbReference type="ARBA" id="ARBA00022630"/>
    </source>
</evidence>
<dbReference type="SUPFAM" id="SSF55447">
    <property type="entry name" value="CO dehydrogenase flavoprotein C-terminal domain-like"/>
    <property type="match status" value="1"/>
</dbReference>
<gene>
    <name evidence="5" type="ORF">METZ01_LOCUS203683</name>
</gene>
<dbReference type="Gene3D" id="3.30.390.50">
    <property type="entry name" value="CO dehydrogenase flavoprotein, C-terminal domain"/>
    <property type="match status" value="1"/>
</dbReference>
<dbReference type="InterPro" id="IPR036683">
    <property type="entry name" value="CO_DH_flav_C_dom_sf"/>
</dbReference>
<dbReference type="PANTHER" id="PTHR42659:SF2">
    <property type="entry name" value="XANTHINE DEHYDROGENASE SUBUNIT C-RELATED"/>
    <property type="match status" value="1"/>
</dbReference>
<proteinExistence type="predicted"/>
<keyword evidence="1" id="KW-0285">Flavoprotein</keyword>
<keyword evidence="3" id="KW-0560">Oxidoreductase</keyword>
<dbReference type="Gene3D" id="3.30.43.10">
    <property type="entry name" value="Uridine Diphospho-n-acetylenolpyruvylglucosamine Reductase, domain 2"/>
    <property type="match status" value="1"/>
</dbReference>
<dbReference type="InterPro" id="IPR036318">
    <property type="entry name" value="FAD-bd_PCMH-like_sf"/>
</dbReference>
<dbReference type="InterPro" id="IPR016166">
    <property type="entry name" value="FAD-bd_PCMH"/>
</dbReference>
<dbReference type="Pfam" id="PF03450">
    <property type="entry name" value="CO_deh_flav_C"/>
    <property type="match status" value="1"/>
</dbReference>
<dbReference type="SMART" id="SM01092">
    <property type="entry name" value="CO_deh_flav_C"/>
    <property type="match status" value="1"/>
</dbReference>
<dbReference type="InterPro" id="IPR016167">
    <property type="entry name" value="FAD-bd_PCMH_sub1"/>
</dbReference>
<dbReference type="InterPro" id="IPR005107">
    <property type="entry name" value="CO_DH_flav_C"/>
</dbReference>
<dbReference type="EMBL" id="UINC01044840">
    <property type="protein sequence ID" value="SVB50829.1"/>
    <property type="molecule type" value="Genomic_DNA"/>
</dbReference>
<dbReference type="Gene3D" id="3.30.465.10">
    <property type="match status" value="1"/>
</dbReference>
<sequence>MIPPPFEYLNPNQLSEAISLLQKHGEDAKILAGGHSLIPAMKLRFALPEYLIDIGGIEGMDYLREEGGQLRIGAMTRESSLEESELISEKYPLLLDTVKMIADPQVRNMATVGGNLAHGDPANDHPATMIALRATVMVEGPKGSREIGIDDFFPEFFTTAMDPNEILTEIRIPTPPSKSGGAYLKIERKVGDFATAAVACQLCFDAGGAIEQIGIGLTNVGQTPIRSTKAEDLLRGETPNDNLLQEAGLLAADDSDPADDLRGSAGYKKALVNELTQRAIRISIERSERSR</sequence>
<dbReference type="Pfam" id="PF00941">
    <property type="entry name" value="FAD_binding_5"/>
    <property type="match status" value="1"/>
</dbReference>
<reference evidence="5" key="1">
    <citation type="submission" date="2018-05" db="EMBL/GenBank/DDBJ databases">
        <authorList>
            <person name="Lanie J.A."/>
            <person name="Ng W.-L."/>
            <person name="Kazmierczak K.M."/>
            <person name="Andrzejewski T.M."/>
            <person name="Davidsen T.M."/>
            <person name="Wayne K.J."/>
            <person name="Tettelin H."/>
            <person name="Glass J.I."/>
            <person name="Rusch D."/>
            <person name="Podicherti R."/>
            <person name="Tsui H.-C.T."/>
            <person name="Winkler M.E."/>
        </authorList>
    </citation>
    <scope>NUCLEOTIDE SEQUENCE</scope>
</reference>
<evidence type="ECO:0000256" key="2">
    <source>
        <dbReference type="ARBA" id="ARBA00022827"/>
    </source>
</evidence>
<dbReference type="GO" id="GO:0016491">
    <property type="term" value="F:oxidoreductase activity"/>
    <property type="evidence" value="ECO:0007669"/>
    <property type="project" value="UniProtKB-KW"/>
</dbReference>
<dbReference type="AlphaFoldDB" id="A0A382EK88"/>
<dbReference type="FunFam" id="3.30.465.10:FF:000017">
    <property type="entry name" value="Xanthine dehydrogenase, FAD binding subunit"/>
    <property type="match status" value="1"/>
</dbReference>
<dbReference type="PROSITE" id="PS51387">
    <property type="entry name" value="FAD_PCMH"/>
    <property type="match status" value="1"/>
</dbReference>
<dbReference type="SUPFAM" id="SSF56176">
    <property type="entry name" value="FAD-binding/transporter-associated domain-like"/>
    <property type="match status" value="1"/>
</dbReference>
<dbReference type="InterPro" id="IPR051312">
    <property type="entry name" value="Diverse_Substr_Oxidored"/>
</dbReference>
<dbReference type="InterPro" id="IPR002346">
    <property type="entry name" value="Mopterin_DH_FAD-bd"/>
</dbReference>
<organism evidence="5">
    <name type="scientific">marine metagenome</name>
    <dbReference type="NCBI Taxonomy" id="408172"/>
    <lineage>
        <taxon>unclassified sequences</taxon>
        <taxon>metagenomes</taxon>
        <taxon>ecological metagenomes</taxon>
    </lineage>
</organism>
<keyword evidence="2" id="KW-0274">FAD</keyword>
<evidence type="ECO:0000256" key="3">
    <source>
        <dbReference type="ARBA" id="ARBA00023002"/>
    </source>
</evidence>
<protein>
    <recommendedName>
        <fullName evidence="4">FAD-binding PCMH-type domain-containing protein</fullName>
    </recommendedName>
</protein>